<protein>
    <recommendedName>
        <fullName evidence="4">Smoothelin-like protein 1</fullName>
    </recommendedName>
</protein>
<feature type="compositionally biased region" description="Low complexity" evidence="1">
    <location>
        <begin position="182"/>
        <end position="196"/>
    </location>
</feature>
<feature type="compositionally biased region" description="Basic and acidic residues" evidence="1">
    <location>
        <begin position="1"/>
        <end position="10"/>
    </location>
</feature>
<feature type="compositionally biased region" description="Basic and acidic residues" evidence="1">
    <location>
        <begin position="138"/>
        <end position="148"/>
    </location>
</feature>
<feature type="compositionally biased region" description="Basic and acidic residues" evidence="1">
    <location>
        <begin position="46"/>
        <end position="63"/>
    </location>
</feature>
<feature type="region of interest" description="Disordered" evidence="1">
    <location>
        <begin position="1"/>
        <end position="273"/>
    </location>
</feature>
<dbReference type="OrthoDB" id="9909895at2759"/>
<comment type="caution">
    <text evidence="2">The sequence shown here is derived from an EMBL/GenBank/DDBJ whole genome shotgun (WGS) entry which is preliminary data.</text>
</comment>
<gene>
    <name evidence="2" type="ORF">JRQ81_000123</name>
</gene>
<evidence type="ECO:0000313" key="2">
    <source>
        <dbReference type="EMBL" id="KAJ7344173.1"/>
    </source>
</evidence>
<keyword evidence="3" id="KW-1185">Reference proteome</keyword>
<dbReference type="AlphaFoldDB" id="A0A9Q0Y863"/>
<sequence length="441" mass="46744">MEAEETKAQEESPQINGLEQKGELGVASTPSEGKEREAPGEGGEAEAAKKEGLGESQEGRTDASAESGRGQAAVKEAQVDNEPARETSGSVAVQECETGEKEKAVRGGNQAEMEEDRVAVGVSGTEPKEEADVSGTPKGEEGKADAPSEKNTSISSREGRTGSTSDEPLSPKLEEEEEECWPEFSPSSPDESPQSPTGFKCSETGDTTSAPSASEAAAGDTTSPVAAPEKDQKQQQQQPSPTEGEAASTEKKKRPTFDRRELTRPRMPPRAQSRKAIVEKFGGAASGPAPNIKKTGGANTVKNMLLEWCQAKTGAMSMSISRTSLPAGVAEWPSVPSSTSSSQMPLTTLNSTRQSGERTLPWLSPLPSGYCFSISRYTVIPTGQFGAAGRNDAPFYTVNPCSCTAVGCHNHTKKSSVEIVFVLPIRISNCMETHIVFWTRL</sequence>
<feature type="compositionally biased region" description="Low complexity" evidence="1">
    <location>
        <begin position="209"/>
        <end position="218"/>
    </location>
</feature>
<evidence type="ECO:0000256" key="1">
    <source>
        <dbReference type="SAM" id="MobiDB-lite"/>
    </source>
</evidence>
<dbReference type="EMBL" id="JAPFRF010000001">
    <property type="protein sequence ID" value="KAJ7344173.1"/>
    <property type="molecule type" value="Genomic_DNA"/>
</dbReference>
<accession>A0A9Q0Y863</accession>
<feature type="compositionally biased region" description="Basic and acidic residues" evidence="1">
    <location>
        <begin position="255"/>
        <end position="264"/>
    </location>
</feature>
<proteinExistence type="predicted"/>
<name>A0A9Q0Y863_9SAUR</name>
<evidence type="ECO:0000313" key="3">
    <source>
        <dbReference type="Proteomes" id="UP001142489"/>
    </source>
</evidence>
<dbReference type="Proteomes" id="UP001142489">
    <property type="component" value="Unassembled WGS sequence"/>
</dbReference>
<feature type="compositionally biased region" description="Polar residues" evidence="1">
    <location>
        <begin position="149"/>
        <end position="164"/>
    </location>
</feature>
<evidence type="ECO:0008006" key="4">
    <source>
        <dbReference type="Google" id="ProtNLM"/>
    </source>
</evidence>
<organism evidence="2 3">
    <name type="scientific">Phrynocephalus forsythii</name>
    <dbReference type="NCBI Taxonomy" id="171643"/>
    <lineage>
        <taxon>Eukaryota</taxon>
        <taxon>Metazoa</taxon>
        <taxon>Chordata</taxon>
        <taxon>Craniata</taxon>
        <taxon>Vertebrata</taxon>
        <taxon>Euteleostomi</taxon>
        <taxon>Lepidosauria</taxon>
        <taxon>Squamata</taxon>
        <taxon>Bifurcata</taxon>
        <taxon>Unidentata</taxon>
        <taxon>Episquamata</taxon>
        <taxon>Toxicofera</taxon>
        <taxon>Iguania</taxon>
        <taxon>Acrodonta</taxon>
        <taxon>Agamidae</taxon>
        <taxon>Agaminae</taxon>
        <taxon>Phrynocephalus</taxon>
    </lineage>
</organism>
<reference evidence="2" key="1">
    <citation type="journal article" date="2023" name="DNA Res.">
        <title>Chromosome-level genome assembly of Phrynocephalus forsythii using third-generation DNA sequencing and Hi-C analysis.</title>
        <authorList>
            <person name="Qi Y."/>
            <person name="Zhao W."/>
            <person name="Zhao Y."/>
            <person name="Niu C."/>
            <person name="Cao S."/>
            <person name="Zhang Y."/>
        </authorList>
    </citation>
    <scope>NUCLEOTIDE SEQUENCE</scope>
    <source>
        <tissue evidence="2">Muscle</tissue>
    </source>
</reference>